<dbReference type="GO" id="GO:0004930">
    <property type="term" value="F:G protein-coupled receptor activity"/>
    <property type="evidence" value="ECO:0007669"/>
    <property type="project" value="UniProtKB-KW"/>
</dbReference>
<dbReference type="PANTHER" id="PTHR48002">
    <property type="entry name" value="OLFACTORY RECEPTOR"/>
    <property type="match status" value="1"/>
</dbReference>
<feature type="transmembrane region" description="Helical" evidence="8">
    <location>
        <begin position="28"/>
        <end position="52"/>
    </location>
</feature>
<comment type="subcellular location">
    <subcellularLocation>
        <location evidence="1">Membrane</location>
        <topology evidence="1">Multi-pass membrane protein</topology>
    </subcellularLocation>
</comment>
<dbReference type="InterPro" id="IPR017452">
    <property type="entry name" value="GPCR_Rhodpsn_7TM"/>
</dbReference>
<evidence type="ECO:0000256" key="6">
    <source>
        <dbReference type="ARBA" id="ARBA00023170"/>
    </source>
</evidence>
<dbReference type="AlphaFoldDB" id="A0A9X9LPG1"/>
<keyword evidence="11" id="KW-1185">Reference proteome</keyword>
<keyword evidence="4" id="KW-0297">G-protein coupled receptor</keyword>
<evidence type="ECO:0000259" key="9">
    <source>
        <dbReference type="PROSITE" id="PS50262"/>
    </source>
</evidence>
<keyword evidence="2 8" id="KW-0812">Transmembrane</keyword>
<dbReference type="PRINTS" id="PR00245">
    <property type="entry name" value="OLFACTORYR"/>
</dbReference>
<evidence type="ECO:0000256" key="8">
    <source>
        <dbReference type="SAM" id="Phobius"/>
    </source>
</evidence>
<evidence type="ECO:0000256" key="7">
    <source>
        <dbReference type="ARBA" id="ARBA00023224"/>
    </source>
</evidence>
<protein>
    <recommendedName>
        <fullName evidence="9">G-protein coupled receptors family 1 profile domain-containing protein</fullName>
    </recommendedName>
</protein>
<gene>
    <name evidence="10" type="ORF">BN2614_LOCUS2</name>
</gene>
<keyword evidence="5 8" id="KW-0472">Membrane</keyword>
<comment type="caution">
    <text evidence="10">The sequence shown here is derived from an EMBL/GenBank/DDBJ whole genome shotgun (WGS) entry which is preliminary data.</text>
</comment>
<dbReference type="InterPro" id="IPR000725">
    <property type="entry name" value="Olfact_rcpt"/>
</dbReference>
<evidence type="ECO:0000313" key="11">
    <source>
        <dbReference type="Proteomes" id="UP000269945"/>
    </source>
</evidence>
<keyword evidence="7" id="KW-0807">Transducer</keyword>
<dbReference type="InterPro" id="IPR050427">
    <property type="entry name" value="Olfactory_Receptors"/>
</dbReference>
<evidence type="ECO:0000256" key="3">
    <source>
        <dbReference type="ARBA" id="ARBA00022989"/>
    </source>
</evidence>
<dbReference type="GO" id="GO:0004984">
    <property type="term" value="F:olfactory receptor activity"/>
    <property type="evidence" value="ECO:0007669"/>
    <property type="project" value="InterPro"/>
</dbReference>
<dbReference type="PROSITE" id="PS50262">
    <property type="entry name" value="G_PROTEIN_RECEP_F1_2"/>
    <property type="match status" value="1"/>
</dbReference>
<reference evidence="10 11" key="1">
    <citation type="submission" date="2018-10" db="EMBL/GenBank/DDBJ databases">
        <authorList>
            <person name="Ekblom R."/>
            <person name="Jareborg N."/>
        </authorList>
    </citation>
    <scope>NUCLEOTIDE SEQUENCE [LARGE SCALE GENOMIC DNA]</scope>
    <source>
        <tissue evidence="10">Muscle</tissue>
    </source>
</reference>
<dbReference type="SUPFAM" id="SSF81321">
    <property type="entry name" value="Family A G protein-coupled receptor-like"/>
    <property type="match status" value="1"/>
</dbReference>
<dbReference type="Proteomes" id="UP000269945">
    <property type="component" value="Unassembled WGS sequence"/>
</dbReference>
<feature type="domain" description="G-protein coupled receptors family 1 profile" evidence="9">
    <location>
        <begin position="1"/>
        <end position="135"/>
    </location>
</feature>
<proteinExistence type="predicted"/>
<keyword evidence="3 8" id="KW-1133">Transmembrane helix</keyword>
<organism evidence="10 11">
    <name type="scientific">Gulo gulo</name>
    <name type="common">Wolverine</name>
    <name type="synonym">Gluton</name>
    <dbReference type="NCBI Taxonomy" id="48420"/>
    <lineage>
        <taxon>Eukaryota</taxon>
        <taxon>Metazoa</taxon>
        <taxon>Chordata</taxon>
        <taxon>Craniata</taxon>
        <taxon>Vertebrata</taxon>
        <taxon>Euteleostomi</taxon>
        <taxon>Mammalia</taxon>
        <taxon>Eutheria</taxon>
        <taxon>Laurasiatheria</taxon>
        <taxon>Carnivora</taxon>
        <taxon>Caniformia</taxon>
        <taxon>Musteloidea</taxon>
        <taxon>Mustelidae</taxon>
        <taxon>Guloninae</taxon>
        <taxon>Gulo</taxon>
    </lineage>
</organism>
<evidence type="ECO:0000256" key="2">
    <source>
        <dbReference type="ARBA" id="ARBA00022692"/>
    </source>
</evidence>
<accession>A0A9X9LPG1</accession>
<name>A0A9X9LPG1_GULGU</name>
<sequence length="135" mass="15625">MSTTPRLIVDSLSAKRTITYNECMTQVFALHFLSFMEIFVLILMAVDHYVAICKPLHYSTIMRWQDCTIQVVLTWIGDFIHSITQIILALRLPLWGFNLIDHYCCDLQPLLKLACMDTYVSFGKRKSLAEIINYG</sequence>
<dbReference type="EMBL" id="CYRY02010255">
    <property type="protein sequence ID" value="VCW78539.1"/>
    <property type="molecule type" value="Genomic_DNA"/>
</dbReference>
<keyword evidence="6" id="KW-0675">Receptor</keyword>
<dbReference type="Pfam" id="PF13853">
    <property type="entry name" value="7tm_4"/>
    <property type="match status" value="1"/>
</dbReference>
<evidence type="ECO:0000256" key="4">
    <source>
        <dbReference type="ARBA" id="ARBA00023040"/>
    </source>
</evidence>
<dbReference type="GO" id="GO:0005886">
    <property type="term" value="C:plasma membrane"/>
    <property type="evidence" value="ECO:0007669"/>
    <property type="project" value="UniProtKB-ARBA"/>
</dbReference>
<evidence type="ECO:0000256" key="5">
    <source>
        <dbReference type="ARBA" id="ARBA00023136"/>
    </source>
</evidence>
<evidence type="ECO:0000313" key="10">
    <source>
        <dbReference type="EMBL" id="VCW78539.1"/>
    </source>
</evidence>
<evidence type="ECO:0000256" key="1">
    <source>
        <dbReference type="ARBA" id="ARBA00004141"/>
    </source>
</evidence>
<dbReference type="Gene3D" id="1.20.1070.10">
    <property type="entry name" value="Rhodopsin 7-helix transmembrane proteins"/>
    <property type="match status" value="1"/>
</dbReference>